<evidence type="ECO:0000313" key="1">
    <source>
        <dbReference type="EMBL" id="CEK51533.1"/>
    </source>
</evidence>
<accession>A0A0B6Y629</accession>
<organism evidence="1">
    <name type="scientific">Arion vulgaris</name>
    <dbReference type="NCBI Taxonomy" id="1028688"/>
    <lineage>
        <taxon>Eukaryota</taxon>
        <taxon>Metazoa</taxon>
        <taxon>Spiralia</taxon>
        <taxon>Lophotrochozoa</taxon>
        <taxon>Mollusca</taxon>
        <taxon>Gastropoda</taxon>
        <taxon>Heterobranchia</taxon>
        <taxon>Euthyneura</taxon>
        <taxon>Panpulmonata</taxon>
        <taxon>Eupulmonata</taxon>
        <taxon>Stylommatophora</taxon>
        <taxon>Helicina</taxon>
        <taxon>Arionoidea</taxon>
        <taxon>Arionidae</taxon>
        <taxon>Arion</taxon>
    </lineage>
</organism>
<gene>
    <name evidence="1" type="primary">ORF13662</name>
</gene>
<feature type="non-terminal residue" evidence="1">
    <location>
        <position position="1"/>
    </location>
</feature>
<reference evidence="1" key="1">
    <citation type="submission" date="2014-12" db="EMBL/GenBank/DDBJ databases">
        <title>Insight into the proteome of Arion vulgaris.</title>
        <authorList>
            <person name="Aradska J."/>
            <person name="Bulat T."/>
            <person name="Smidak R."/>
            <person name="Sarate P."/>
            <person name="Gangsoo J."/>
            <person name="Sialana F."/>
            <person name="Bilban M."/>
            <person name="Lubec G."/>
        </authorList>
    </citation>
    <scope>NUCLEOTIDE SEQUENCE</scope>
    <source>
        <tissue evidence="1">Skin</tissue>
    </source>
</reference>
<proteinExistence type="predicted"/>
<dbReference type="EMBL" id="HACG01004668">
    <property type="protein sequence ID" value="CEK51533.1"/>
    <property type="molecule type" value="Transcribed_RNA"/>
</dbReference>
<name>A0A0B6Y629_9EUPU</name>
<protein>
    <submittedName>
        <fullName evidence="1">Uncharacterized protein</fullName>
    </submittedName>
</protein>
<dbReference type="AlphaFoldDB" id="A0A0B6Y629"/>
<sequence length="51" mass="5923">LAVPSQSARQQVTLHSKLHDARDELQSTIDFIIRNQNSDHKKGKNDRKLRK</sequence>